<proteinExistence type="predicted"/>
<dbReference type="EMBL" id="FOFR01000017">
    <property type="protein sequence ID" value="SER90470.1"/>
    <property type="molecule type" value="Genomic_DNA"/>
</dbReference>
<organism evidence="1 2">
    <name type="scientific">Lentzea xinjiangensis</name>
    <dbReference type="NCBI Taxonomy" id="402600"/>
    <lineage>
        <taxon>Bacteria</taxon>
        <taxon>Bacillati</taxon>
        <taxon>Actinomycetota</taxon>
        <taxon>Actinomycetes</taxon>
        <taxon>Pseudonocardiales</taxon>
        <taxon>Pseudonocardiaceae</taxon>
        <taxon>Lentzea</taxon>
    </lineage>
</organism>
<protein>
    <submittedName>
        <fullName evidence="1">Uncharacterized protein</fullName>
    </submittedName>
</protein>
<dbReference type="Proteomes" id="UP000199352">
    <property type="component" value="Unassembled WGS sequence"/>
</dbReference>
<name>A0A1H9SZK9_9PSEU</name>
<accession>A0A1H9SZK9</accession>
<dbReference type="AlphaFoldDB" id="A0A1H9SZK9"/>
<reference evidence="2" key="1">
    <citation type="submission" date="2016-10" db="EMBL/GenBank/DDBJ databases">
        <authorList>
            <person name="Varghese N."/>
            <person name="Submissions S."/>
        </authorList>
    </citation>
    <scope>NUCLEOTIDE SEQUENCE [LARGE SCALE GENOMIC DNA]</scope>
    <source>
        <strain evidence="2">CGMCC 4.3525</strain>
    </source>
</reference>
<evidence type="ECO:0000313" key="1">
    <source>
        <dbReference type="EMBL" id="SER90470.1"/>
    </source>
</evidence>
<keyword evidence="2" id="KW-1185">Reference proteome</keyword>
<evidence type="ECO:0000313" key="2">
    <source>
        <dbReference type="Proteomes" id="UP000199352"/>
    </source>
</evidence>
<gene>
    <name evidence="1" type="ORF">SAMN05216188_11775</name>
</gene>
<sequence length="95" mass="10455">MAPRPARPWVPGRAGRLGPVGLGWGWRLPVVRLPVRDVRLVVRPRVAQGLVGRDVLPVARLWVGLRPVGRLVRDGCLPVARPRVWRGAGLSVVRP</sequence>